<dbReference type="Gene3D" id="3.40.50.1220">
    <property type="entry name" value="TPP-binding domain"/>
    <property type="match status" value="1"/>
</dbReference>
<keyword evidence="7" id="KW-1185">Reference proteome</keyword>
<dbReference type="SUPFAM" id="SSF52467">
    <property type="entry name" value="DHS-like NAD/FAD-binding domain"/>
    <property type="match status" value="1"/>
</dbReference>
<dbReference type="EMBL" id="CP009110">
    <property type="protein sequence ID" value="AIJ25250.1"/>
    <property type="molecule type" value="Genomic_DNA"/>
</dbReference>
<keyword evidence="3" id="KW-0520">NAD</keyword>
<dbReference type="InterPro" id="IPR003000">
    <property type="entry name" value="Sirtuin"/>
</dbReference>
<dbReference type="Gene3D" id="3.30.1600.10">
    <property type="entry name" value="SIR2/SIRT2 'Small Domain"/>
    <property type="match status" value="1"/>
</dbReference>
<dbReference type="PANTHER" id="PTHR11085">
    <property type="entry name" value="NAD-DEPENDENT PROTEIN DEACYLASE SIRTUIN-5, MITOCHONDRIAL-RELATED"/>
    <property type="match status" value="1"/>
</dbReference>
<organism evidence="6 7">
    <name type="scientific">Amycolatopsis methanolica 239</name>
    <dbReference type="NCBI Taxonomy" id="1068978"/>
    <lineage>
        <taxon>Bacteria</taxon>
        <taxon>Bacillati</taxon>
        <taxon>Actinomycetota</taxon>
        <taxon>Actinomycetes</taxon>
        <taxon>Pseudonocardiales</taxon>
        <taxon>Pseudonocardiaceae</taxon>
        <taxon>Amycolatopsis</taxon>
        <taxon>Amycolatopsis methanolica group</taxon>
    </lineage>
</organism>
<gene>
    <name evidence="6" type="ORF">AMETH_5158</name>
</gene>
<evidence type="ECO:0000259" key="5">
    <source>
        <dbReference type="PROSITE" id="PS50305"/>
    </source>
</evidence>
<dbReference type="GO" id="GO:0070403">
    <property type="term" value="F:NAD+ binding"/>
    <property type="evidence" value="ECO:0007669"/>
    <property type="project" value="InterPro"/>
</dbReference>
<dbReference type="KEGG" id="amq:AMETH_5158"/>
<keyword evidence="2" id="KW-0808">Transferase</keyword>
<dbReference type="STRING" id="1068978.AMETH_5158"/>
<evidence type="ECO:0000313" key="7">
    <source>
        <dbReference type="Proteomes" id="UP000062973"/>
    </source>
</evidence>
<dbReference type="InterPro" id="IPR026591">
    <property type="entry name" value="Sirtuin_cat_small_dom_sf"/>
</dbReference>
<dbReference type="AlphaFoldDB" id="A0A076N360"/>
<name>A0A076N360_AMYME</name>
<dbReference type="PROSITE" id="PS50305">
    <property type="entry name" value="SIRTUIN"/>
    <property type="match status" value="1"/>
</dbReference>
<feature type="domain" description="Deacetylase sirtuin-type" evidence="5">
    <location>
        <begin position="8"/>
        <end position="263"/>
    </location>
</feature>
<dbReference type="InterPro" id="IPR026590">
    <property type="entry name" value="Ssirtuin_cat_dom"/>
</dbReference>
<dbReference type="InterPro" id="IPR050134">
    <property type="entry name" value="NAD-dep_sirtuin_deacylases"/>
</dbReference>
<evidence type="ECO:0000256" key="4">
    <source>
        <dbReference type="PROSITE-ProRule" id="PRU00236"/>
    </source>
</evidence>
<dbReference type="PATRIC" id="fig|1068978.7.peg.5538"/>
<dbReference type="GO" id="GO:0017136">
    <property type="term" value="F:histone deacetylase activity, NAD-dependent"/>
    <property type="evidence" value="ECO:0007669"/>
    <property type="project" value="TreeGrafter"/>
</dbReference>
<dbReference type="Pfam" id="PF02146">
    <property type="entry name" value="SIR2"/>
    <property type="match status" value="1"/>
</dbReference>
<dbReference type="EC" id="2.3.1.286" evidence="1"/>
<feature type="binding site" evidence="4">
    <location>
        <position position="144"/>
    </location>
    <ligand>
        <name>Zn(2+)</name>
        <dbReference type="ChEBI" id="CHEBI:29105"/>
    </ligand>
</feature>
<evidence type="ECO:0000256" key="1">
    <source>
        <dbReference type="ARBA" id="ARBA00012928"/>
    </source>
</evidence>
<dbReference type="PANTHER" id="PTHR11085:SF4">
    <property type="entry name" value="NAD-DEPENDENT PROTEIN DEACYLASE"/>
    <property type="match status" value="1"/>
</dbReference>
<proteinExistence type="predicted"/>
<sequence length="263" mass="28167">MVIAVPGRHDGGMTAPELDHARRLVDGASRIVALTGAGVSTDSGIPDFRGPQGVWTKNPDAEKLSHIDDYVASREVREQSWQARLDHPGWWARPNAAHLALVDLERQGRLSAILTQNIDGLHQKAGNSPDRVVELHGTMADTICLACDDRRDMHETLDRVRAGESDPECEICGGILKSATVSFGQMLDPEVVDRARKAAETCDLMLALGTSLTVHPAAGLVDIAAAAGAPVIIVNASETPYDDVATVVLREPLGEVLPKLVSR</sequence>
<protein>
    <recommendedName>
        <fullName evidence="1">protein acetyllysine N-acetyltransferase</fullName>
        <ecNumber evidence="1">2.3.1.286</ecNumber>
    </recommendedName>
</protein>
<keyword evidence="4" id="KW-0479">Metal-binding</keyword>
<keyword evidence="4" id="KW-0862">Zinc</keyword>
<accession>A0A076N360</accession>
<dbReference type="HOGENOM" id="CLU_023643_3_0_11"/>
<dbReference type="eggNOG" id="COG0846">
    <property type="taxonomic scope" value="Bacteria"/>
</dbReference>
<feature type="active site" description="Proton acceptor" evidence="4">
    <location>
        <position position="136"/>
    </location>
</feature>
<reference evidence="6 7" key="1">
    <citation type="submission" date="2014-07" db="EMBL/GenBank/DDBJ databases">
        <title>Whole Genome Sequence of the Amycolatopsis methanolica 239.</title>
        <authorList>
            <person name="Tang B."/>
        </authorList>
    </citation>
    <scope>NUCLEOTIDE SEQUENCE [LARGE SCALE GENOMIC DNA]</scope>
    <source>
        <strain evidence="6 7">239</strain>
    </source>
</reference>
<evidence type="ECO:0000256" key="3">
    <source>
        <dbReference type="ARBA" id="ARBA00023027"/>
    </source>
</evidence>
<feature type="binding site" evidence="4">
    <location>
        <position position="169"/>
    </location>
    <ligand>
        <name>Zn(2+)</name>
        <dbReference type="ChEBI" id="CHEBI:29105"/>
    </ligand>
</feature>
<evidence type="ECO:0000256" key="2">
    <source>
        <dbReference type="ARBA" id="ARBA00022679"/>
    </source>
</evidence>
<dbReference type="InterPro" id="IPR029035">
    <property type="entry name" value="DHS-like_NAD/FAD-binding_dom"/>
</dbReference>
<feature type="binding site" evidence="4">
    <location>
        <position position="147"/>
    </location>
    <ligand>
        <name>Zn(2+)</name>
        <dbReference type="ChEBI" id="CHEBI:29105"/>
    </ligand>
</feature>
<evidence type="ECO:0000313" key="6">
    <source>
        <dbReference type="EMBL" id="AIJ25250.1"/>
    </source>
</evidence>
<dbReference type="Proteomes" id="UP000062973">
    <property type="component" value="Chromosome"/>
</dbReference>
<feature type="binding site" evidence="4">
    <location>
        <position position="172"/>
    </location>
    <ligand>
        <name>Zn(2+)</name>
        <dbReference type="ChEBI" id="CHEBI:29105"/>
    </ligand>
</feature>
<dbReference type="GO" id="GO:0046872">
    <property type="term" value="F:metal ion binding"/>
    <property type="evidence" value="ECO:0007669"/>
    <property type="project" value="UniProtKB-KW"/>
</dbReference>
<dbReference type="CDD" id="cd01407">
    <property type="entry name" value="SIR2-fam"/>
    <property type="match status" value="1"/>
</dbReference>